<sequence length="144" mass="16014">MNEPEIVREMLGNPAAHPRTIAVIGLSDNPDKPSNYVPTYMQQHGYRILPINPLVESVLGEKSYATLSDLPIKPDIVNVFRLPKFIPAIVDQMLELGLKNLWVQQGIIHPEAAARAEAGGIHVVMDRCIMVEHRRAGLSQFELA</sequence>
<dbReference type="Pfam" id="PF13380">
    <property type="entry name" value="CoA_binding_2"/>
    <property type="match status" value="1"/>
</dbReference>
<reference evidence="2 3" key="1">
    <citation type="submission" date="2018-12" db="EMBL/GenBank/DDBJ databases">
        <title>Sequencing of bacterial isolates from soil warming experiment in Harvard Forest, Massachusetts, USA.</title>
        <authorList>
            <person name="Deangelis K."/>
        </authorList>
    </citation>
    <scope>NUCLEOTIDE SEQUENCE [LARGE SCALE GENOMIC DNA]</scope>
    <source>
        <strain evidence="2 3">EB153</strain>
    </source>
</reference>
<evidence type="ECO:0000313" key="2">
    <source>
        <dbReference type="EMBL" id="RSL15360.1"/>
    </source>
</evidence>
<dbReference type="Proteomes" id="UP000269669">
    <property type="component" value="Unassembled WGS sequence"/>
</dbReference>
<gene>
    <name evidence="2" type="ORF">EDE15_0846</name>
</gene>
<proteinExistence type="predicted"/>
<feature type="domain" description="CoA-binding" evidence="1">
    <location>
        <begin position="15"/>
        <end position="108"/>
    </location>
</feature>
<dbReference type="PANTHER" id="PTHR33303:SF2">
    <property type="entry name" value="COA-BINDING DOMAIN-CONTAINING PROTEIN"/>
    <property type="match status" value="1"/>
</dbReference>
<dbReference type="Gene3D" id="3.40.50.720">
    <property type="entry name" value="NAD(P)-binding Rossmann-like Domain"/>
    <property type="match status" value="1"/>
</dbReference>
<dbReference type="OrthoDB" id="9804695at2"/>
<dbReference type="SMART" id="SM00881">
    <property type="entry name" value="CoA_binding"/>
    <property type="match status" value="1"/>
</dbReference>
<protein>
    <recommendedName>
        <fullName evidence="1">CoA-binding domain-containing protein</fullName>
    </recommendedName>
</protein>
<dbReference type="InterPro" id="IPR036291">
    <property type="entry name" value="NAD(P)-bd_dom_sf"/>
</dbReference>
<dbReference type="InterPro" id="IPR003781">
    <property type="entry name" value="CoA-bd"/>
</dbReference>
<organism evidence="2 3">
    <name type="scientific">Edaphobacter aggregans</name>
    <dbReference type="NCBI Taxonomy" id="570835"/>
    <lineage>
        <taxon>Bacteria</taxon>
        <taxon>Pseudomonadati</taxon>
        <taxon>Acidobacteriota</taxon>
        <taxon>Terriglobia</taxon>
        <taxon>Terriglobales</taxon>
        <taxon>Acidobacteriaceae</taxon>
        <taxon>Edaphobacter</taxon>
    </lineage>
</organism>
<keyword evidence="3" id="KW-1185">Reference proteome</keyword>
<dbReference type="SUPFAM" id="SSF51735">
    <property type="entry name" value="NAD(P)-binding Rossmann-fold domains"/>
    <property type="match status" value="1"/>
</dbReference>
<name>A0A428MEQ1_9BACT</name>
<evidence type="ECO:0000313" key="3">
    <source>
        <dbReference type="Proteomes" id="UP000269669"/>
    </source>
</evidence>
<comment type="caution">
    <text evidence="2">The sequence shown here is derived from an EMBL/GenBank/DDBJ whole genome shotgun (WGS) entry which is preliminary data.</text>
</comment>
<dbReference type="EMBL" id="RSDW01000001">
    <property type="protein sequence ID" value="RSL15360.1"/>
    <property type="molecule type" value="Genomic_DNA"/>
</dbReference>
<accession>A0A428MEQ1</accession>
<dbReference type="PANTHER" id="PTHR33303">
    <property type="entry name" value="CYTOPLASMIC PROTEIN-RELATED"/>
    <property type="match status" value="1"/>
</dbReference>
<dbReference type="RefSeq" id="WP_125484110.1">
    <property type="nucleotide sequence ID" value="NZ_RSDW01000001.1"/>
</dbReference>
<evidence type="ECO:0000259" key="1">
    <source>
        <dbReference type="SMART" id="SM00881"/>
    </source>
</evidence>
<dbReference type="AlphaFoldDB" id="A0A428MEQ1"/>